<gene>
    <name evidence="8" type="ORF">SY83_12690</name>
</gene>
<dbReference type="InterPro" id="IPR032816">
    <property type="entry name" value="VTT_dom"/>
</dbReference>
<dbReference type="EMBL" id="CP011388">
    <property type="protein sequence ID" value="ANE46991.1"/>
    <property type="molecule type" value="Genomic_DNA"/>
</dbReference>
<proteinExistence type="inferred from homology"/>
<feature type="transmembrane region" description="Helical" evidence="6">
    <location>
        <begin position="136"/>
        <end position="159"/>
    </location>
</feature>
<dbReference type="PANTHER" id="PTHR12677:SF55">
    <property type="entry name" value="UNDECAPRENYL PHOSPHATE TRANSPORTER SAOUHSC_00901-RELATED"/>
    <property type="match status" value="1"/>
</dbReference>
<dbReference type="PATRIC" id="fig|1178515.4.peg.2540"/>
<dbReference type="Proteomes" id="UP000076927">
    <property type="component" value="Chromosome"/>
</dbReference>
<name>A0A172TIX3_9BACL</name>
<comment type="subcellular location">
    <subcellularLocation>
        <location evidence="1 6">Cell membrane</location>
        <topology evidence="1 6">Multi-pass membrane protein</topology>
    </subcellularLocation>
</comment>
<keyword evidence="3 6" id="KW-0812">Transmembrane</keyword>
<feature type="domain" description="VTT" evidence="7">
    <location>
        <begin position="43"/>
        <end position="161"/>
    </location>
</feature>
<organism evidence="8 9">
    <name type="scientific">Paenibacillus swuensis</name>
    <dbReference type="NCBI Taxonomy" id="1178515"/>
    <lineage>
        <taxon>Bacteria</taxon>
        <taxon>Bacillati</taxon>
        <taxon>Bacillota</taxon>
        <taxon>Bacilli</taxon>
        <taxon>Bacillales</taxon>
        <taxon>Paenibacillaceae</taxon>
        <taxon>Paenibacillus</taxon>
    </lineage>
</organism>
<feature type="transmembrane region" description="Helical" evidence="6">
    <location>
        <begin position="25"/>
        <end position="49"/>
    </location>
</feature>
<evidence type="ECO:0000256" key="2">
    <source>
        <dbReference type="ARBA" id="ARBA00022475"/>
    </source>
</evidence>
<evidence type="ECO:0000256" key="3">
    <source>
        <dbReference type="ARBA" id="ARBA00022692"/>
    </source>
</evidence>
<evidence type="ECO:0000313" key="8">
    <source>
        <dbReference type="EMBL" id="ANE46991.1"/>
    </source>
</evidence>
<keyword evidence="4 6" id="KW-1133">Transmembrane helix</keyword>
<dbReference type="PANTHER" id="PTHR12677">
    <property type="entry name" value="GOLGI APPARATUS MEMBRANE PROTEIN TVP38-RELATED"/>
    <property type="match status" value="1"/>
</dbReference>
<evidence type="ECO:0000259" key="7">
    <source>
        <dbReference type="Pfam" id="PF09335"/>
    </source>
</evidence>
<evidence type="ECO:0000256" key="5">
    <source>
        <dbReference type="ARBA" id="ARBA00023136"/>
    </source>
</evidence>
<dbReference type="OrthoDB" id="1651121at2"/>
<evidence type="ECO:0000256" key="4">
    <source>
        <dbReference type="ARBA" id="ARBA00022989"/>
    </source>
</evidence>
<keyword evidence="2 6" id="KW-1003">Cell membrane</keyword>
<evidence type="ECO:0000256" key="6">
    <source>
        <dbReference type="RuleBase" id="RU366058"/>
    </source>
</evidence>
<dbReference type="GO" id="GO:0005886">
    <property type="term" value="C:plasma membrane"/>
    <property type="evidence" value="ECO:0007669"/>
    <property type="project" value="UniProtKB-SubCell"/>
</dbReference>
<feature type="transmembrane region" description="Helical" evidence="6">
    <location>
        <begin position="55"/>
        <end position="80"/>
    </location>
</feature>
<dbReference type="AlphaFoldDB" id="A0A172TIX3"/>
<evidence type="ECO:0000313" key="9">
    <source>
        <dbReference type="Proteomes" id="UP000076927"/>
    </source>
</evidence>
<protein>
    <recommendedName>
        <fullName evidence="6">TVP38/TMEM64 family membrane protein</fullName>
    </recommendedName>
</protein>
<comment type="similarity">
    <text evidence="6">Belongs to the TVP38/TMEM64 family.</text>
</comment>
<dbReference type="KEGG" id="pswu:SY83_12690"/>
<dbReference type="Pfam" id="PF09335">
    <property type="entry name" value="VTT_dom"/>
    <property type="match status" value="1"/>
</dbReference>
<reference evidence="8 9" key="1">
    <citation type="submission" date="2015-01" db="EMBL/GenBank/DDBJ databases">
        <title>Paenibacillus swuensis/DY6/whole genome sequencing.</title>
        <authorList>
            <person name="Kim M.K."/>
            <person name="Srinivasan S."/>
            <person name="Lee J.-J."/>
        </authorList>
    </citation>
    <scope>NUCLEOTIDE SEQUENCE [LARGE SCALE GENOMIC DNA]</scope>
    <source>
        <strain evidence="8 9">DY6</strain>
    </source>
</reference>
<feature type="transmembrane region" description="Helical" evidence="6">
    <location>
        <begin position="110"/>
        <end position="130"/>
    </location>
</feature>
<keyword evidence="9" id="KW-1185">Reference proteome</keyword>
<accession>A0A172TIX3</accession>
<keyword evidence="5 6" id="KW-0472">Membrane</keyword>
<dbReference type="InterPro" id="IPR015414">
    <property type="entry name" value="TMEM64"/>
</dbReference>
<dbReference type="STRING" id="1178515.SY83_12690"/>
<sequence length="197" mass="22580">MDWLRHLSEIDMEDIRSFMDHYRSYGPLPGILLPFLEAFIPALPLWVFIIANASAYGLLLGFLYSYIGVCAGCFVVFWIFRKFGNRLRGFVTRKMPHTQKFFDWMENKGFTPLFLLCCFPFTPSFFLVIVSGLSTVTFQTFALAILCGKAVMIFIIAFLGHDIPSLLQQPWRLVLVGGAVTALWWGGKKLEARYKLQ</sequence>
<feature type="transmembrane region" description="Helical" evidence="6">
    <location>
        <begin position="171"/>
        <end position="187"/>
    </location>
</feature>
<evidence type="ECO:0000256" key="1">
    <source>
        <dbReference type="ARBA" id="ARBA00004651"/>
    </source>
</evidence>